<feature type="repeat" description="TPR" evidence="3">
    <location>
        <begin position="1008"/>
        <end position="1041"/>
    </location>
</feature>
<feature type="repeat" description="TPR" evidence="3">
    <location>
        <begin position="736"/>
        <end position="769"/>
    </location>
</feature>
<dbReference type="PANTHER" id="PTHR44858">
    <property type="entry name" value="TETRATRICOPEPTIDE REPEAT PROTEIN 6"/>
    <property type="match status" value="1"/>
</dbReference>
<comment type="caution">
    <text evidence="5">The sequence shown here is derived from an EMBL/GenBank/DDBJ whole genome shotgun (WGS) entry which is preliminary data.</text>
</comment>
<dbReference type="Gene3D" id="2.40.10.10">
    <property type="entry name" value="Trypsin-like serine proteases"/>
    <property type="match status" value="4"/>
</dbReference>
<evidence type="ECO:0000256" key="2">
    <source>
        <dbReference type="ARBA" id="ARBA00022803"/>
    </source>
</evidence>
<reference evidence="5 6" key="1">
    <citation type="submission" date="2013-01" db="EMBL/GenBank/DDBJ databases">
        <authorList>
            <person name="Bench S."/>
        </authorList>
    </citation>
    <scope>NUCLEOTIDE SEQUENCE [LARGE SCALE GENOMIC DNA]</scope>
    <source>
        <strain evidence="5 6">WH 0005</strain>
    </source>
</reference>
<dbReference type="SMART" id="SM00028">
    <property type="entry name" value="TPR"/>
    <property type="match status" value="19"/>
</dbReference>
<dbReference type="Pfam" id="PF13432">
    <property type="entry name" value="TPR_16"/>
    <property type="match status" value="1"/>
</dbReference>
<keyword evidence="1" id="KW-0677">Repeat</keyword>
<dbReference type="AlphaFoldDB" id="T2IN75"/>
<feature type="repeat" description="TPR" evidence="3">
    <location>
        <begin position="906"/>
        <end position="939"/>
    </location>
</feature>
<keyword evidence="2 3" id="KW-0802">TPR repeat</keyword>
<dbReference type="Proteomes" id="UP000017981">
    <property type="component" value="Unassembled WGS sequence"/>
</dbReference>
<proteinExistence type="predicted"/>
<dbReference type="InterPro" id="IPR019734">
    <property type="entry name" value="TPR_rpt"/>
</dbReference>
<dbReference type="Pfam" id="PF13414">
    <property type="entry name" value="TPR_11"/>
    <property type="match status" value="1"/>
</dbReference>
<dbReference type="InterPro" id="IPR043504">
    <property type="entry name" value="Peptidase_S1_PA_chymotrypsin"/>
</dbReference>
<feature type="repeat" description="TPR" evidence="3">
    <location>
        <begin position="702"/>
        <end position="735"/>
    </location>
</feature>
<dbReference type="SUPFAM" id="SSF48439">
    <property type="entry name" value="Protein prenylyltransferase"/>
    <property type="match status" value="1"/>
</dbReference>
<sequence length="1234" mass="139498">MFKSSLAFFSSFLLLSPSVFAFNTFSNSENESLNISEQVAQGNTAEISDYVYELSKQITVEITTNDNRGSGTLLSKNNNTYLVLTNGHVINNNKTVTLKTYDGKTYQGTLVNNSLIGSISDDYDLVVIEFTSEQEYTVPTEDISTASQDFPVIAAGYVAETGEYLVTEGKVTHNLTKSFKEGYNFGYTNNIKQGMSGGPILNSMGELIGINGRSAHPILNIGYVYEDGASPTDEEIQEYRQVSWGIPINTLLTYIKDEMAIAYNLPLPQDVASVGIPTYTGYIAELEEKAQQFVVKIDSSSKGNGSGVIIAKQGNVYTVLTADHVLCEKTKDAIASAPCIEQFSYTITTHDGKTRNLDESTIIRQEGVDLAVFKFESNDNYAVAELADYNPNKDNFVFAAGFPKIGNDDPQWLFSGGRVEEKEQGILQIRQNDLSNEQSGALQGVASLTGGYELVYTSITYGGMSGGAVLDAQGRVIGIHGRAEGANDNSITHLGYSLGIPISTFVALQDRFKAKPQSLTIALPQISEQQREDITKAIVETEIPNTRAEAKVWIERGGQLWRLKRLDEAVEAFDKAIKQNNPDNVYFAWYGKGQALFNKKEFEAAIGALEQAINALPDMARVSDNKQEKLEELQSSILLRQGAAYRYLEEYEKALEAINESITLSPNNPNLYNEKWGVLDKLERYQEALEAINKAIELAPRAVFYNNRGIIYKNRQKYDLALSDYNQALTFNPQDAVAYNNRGILYQEQKQYDLALSDYNQALKFNPQDAVAYYNRGLLYQEQKQYDLALSDYNQALKFNPQYIDAYNNRGFLYKEQKQYDSALSDFNQAIEINEQFAEAYNNRGIVSFQQKQYDLALSDFNQAIEINPQYAEVYSNRGFLYFNLQKYDLALADYNKAIELNEQYAIAYYNRGLLYDDQQKYDLALADYNKAIELNPNFAEAYNNRGNLYSDQQLLDLALADFNQALKINEQDAIAYYNRGNLYSDQKQYNLAISDYTQALNINPQYADAYNNRGNLYKQQQQYDLALSDYTQALNINHQDAMAYYNRGIIYKQQQQYDLALSDYTQALNINHQFAQAYNNRGIIYKEQKQYDSALSDYTQAIKVNPQFAQAYNNRGNLYKEQKQYDSALSDYTQAIKVNPQYADAYHNRGSLYSAQKQYDLALSDFNQAIKVNPQYADAYQNRAVSYALTKQFQKALSDAEKAAELYEKQRNEAGFQKAQKLLNLIRQAMNEN</sequence>
<dbReference type="PROSITE" id="PS50005">
    <property type="entry name" value="TPR"/>
    <property type="match status" value="17"/>
</dbReference>
<protein>
    <submittedName>
        <fullName evidence="5">TPR domain protein</fullName>
    </submittedName>
</protein>
<feature type="chain" id="PRO_5004590163" evidence="4">
    <location>
        <begin position="22"/>
        <end position="1234"/>
    </location>
</feature>
<evidence type="ECO:0000256" key="4">
    <source>
        <dbReference type="SAM" id="SignalP"/>
    </source>
</evidence>
<feature type="repeat" description="TPR" evidence="3">
    <location>
        <begin position="586"/>
        <end position="619"/>
    </location>
</feature>
<feature type="repeat" description="TPR" evidence="3">
    <location>
        <begin position="635"/>
        <end position="668"/>
    </location>
</feature>
<feature type="repeat" description="TPR" evidence="3">
    <location>
        <begin position="1110"/>
        <end position="1143"/>
    </location>
</feature>
<dbReference type="InterPro" id="IPR050498">
    <property type="entry name" value="Ycf3"/>
</dbReference>
<evidence type="ECO:0000256" key="1">
    <source>
        <dbReference type="ARBA" id="ARBA00022737"/>
    </source>
</evidence>
<dbReference type="PANTHER" id="PTHR44858:SF1">
    <property type="entry name" value="UDP-N-ACETYLGLUCOSAMINE--PEPTIDE N-ACETYLGLUCOSAMINYLTRANSFERASE SPINDLY-RELATED"/>
    <property type="match status" value="1"/>
</dbReference>
<dbReference type="PROSITE" id="PS50293">
    <property type="entry name" value="TPR_REGION"/>
    <property type="match status" value="14"/>
</dbReference>
<name>T2IN75_CROWT</name>
<feature type="repeat" description="TPR" evidence="3">
    <location>
        <begin position="838"/>
        <end position="871"/>
    </location>
</feature>
<accession>T2IN75</accession>
<dbReference type="EMBL" id="CAQL01000277">
    <property type="protein sequence ID" value="CCQ55026.1"/>
    <property type="molecule type" value="Genomic_DNA"/>
</dbReference>
<dbReference type="RefSeq" id="WP_021832627.1">
    <property type="nucleotide sequence ID" value="NZ_CAQL01000277.1"/>
</dbReference>
<reference evidence="5 6" key="2">
    <citation type="submission" date="2013-09" db="EMBL/GenBank/DDBJ databases">
        <title>Whole genome comparison of six Crocosphaera watsonii strains with differing phenotypes.</title>
        <authorList>
            <person name="Bench S.R."/>
            <person name="Heller P."/>
            <person name="Frank I."/>
            <person name="Arciniega M."/>
            <person name="Shilova I.N."/>
            <person name="Zehr J.P."/>
        </authorList>
    </citation>
    <scope>NUCLEOTIDE SEQUENCE [LARGE SCALE GENOMIC DNA]</scope>
    <source>
        <strain evidence="5 6">WH 0005</strain>
    </source>
</reference>
<dbReference type="Pfam" id="PF00515">
    <property type="entry name" value="TPR_1"/>
    <property type="match status" value="12"/>
</dbReference>
<organism evidence="5 6">
    <name type="scientific">Crocosphaera watsonii WH 0005</name>
    <dbReference type="NCBI Taxonomy" id="423472"/>
    <lineage>
        <taxon>Bacteria</taxon>
        <taxon>Bacillati</taxon>
        <taxon>Cyanobacteriota</taxon>
        <taxon>Cyanophyceae</taxon>
        <taxon>Oscillatoriophycideae</taxon>
        <taxon>Chroococcales</taxon>
        <taxon>Aphanothecaceae</taxon>
        <taxon>Crocosphaera</taxon>
    </lineage>
</organism>
<evidence type="ECO:0000256" key="3">
    <source>
        <dbReference type="PROSITE-ProRule" id="PRU00339"/>
    </source>
</evidence>
<evidence type="ECO:0000313" key="6">
    <source>
        <dbReference type="Proteomes" id="UP000017981"/>
    </source>
</evidence>
<dbReference type="Pfam" id="PF13181">
    <property type="entry name" value="TPR_8"/>
    <property type="match status" value="2"/>
</dbReference>
<keyword evidence="4" id="KW-0732">Signal</keyword>
<feature type="repeat" description="TPR" evidence="3">
    <location>
        <begin position="1144"/>
        <end position="1177"/>
    </location>
</feature>
<evidence type="ECO:0000313" key="5">
    <source>
        <dbReference type="EMBL" id="CCQ55026.1"/>
    </source>
</evidence>
<dbReference type="Gene3D" id="1.25.40.10">
    <property type="entry name" value="Tetratricopeptide repeat domain"/>
    <property type="match status" value="9"/>
</dbReference>
<dbReference type="SUPFAM" id="SSF50494">
    <property type="entry name" value="Trypsin-like serine proteases"/>
    <property type="match status" value="2"/>
</dbReference>
<feature type="repeat" description="TPR" evidence="3">
    <location>
        <begin position="1042"/>
        <end position="1075"/>
    </location>
</feature>
<dbReference type="SUPFAM" id="SSF48452">
    <property type="entry name" value="TPR-like"/>
    <property type="match status" value="2"/>
</dbReference>
<dbReference type="InterPro" id="IPR011990">
    <property type="entry name" value="TPR-like_helical_dom_sf"/>
</dbReference>
<feature type="repeat" description="TPR" evidence="3">
    <location>
        <begin position="940"/>
        <end position="973"/>
    </location>
</feature>
<feature type="repeat" description="TPR" evidence="3">
    <location>
        <begin position="974"/>
        <end position="1007"/>
    </location>
</feature>
<feature type="repeat" description="TPR" evidence="3">
    <location>
        <begin position="550"/>
        <end position="583"/>
    </location>
</feature>
<feature type="repeat" description="TPR" evidence="3">
    <location>
        <begin position="872"/>
        <end position="905"/>
    </location>
</feature>
<feature type="repeat" description="TPR" evidence="3">
    <location>
        <begin position="804"/>
        <end position="837"/>
    </location>
</feature>
<feature type="repeat" description="TPR" evidence="3">
    <location>
        <begin position="770"/>
        <end position="803"/>
    </location>
</feature>
<gene>
    <name evidence="5" type="ORF">CWATWH0005_4312</name>
</gene>
<feature type="repeat" description="TPR" evidence="3">
    <location>
        <begin position="1076"/>
        <end position="1109"/>
    </location>
</feature>
<dbReference type="InterPro" id="IPR009003">
    <property type="entry name" value="Peptidase_S1_PA"/>
</dbReference>
<dbReference type="Pfam" id="PF13365">
    <property type="entry name" value="Trypsin_2"/>
    <property type="match status" value="2"/>
</dbReference>
<feature type="signal peptide" evidence="4">
    <location>
        <begin position="1"/>
        <end position="21"/>
    </location>
</feature>